<dbReference type="EMBL" id="BAABIB010000048">
    <property type="protein sequence ID" value="GAA5158890.1"/>
    <property type="molecule type" value="Genomic_DNA"/>
</dbReference>
<proteinExistence type="predicted"/>
<evidence type="ECO:0000256" key="1">
    <source>
        <dbReference type="SAM" id="MobiDB-lite"/>
    </source>
</evidence>
<organism evidence="2 3">
    <name type="scientific">Amycolatopsis dongchuanensis</name>
    <dbReference type="NCBI Taxonomy" id="1070866"/>
    <lineage>
        <taxon>Bacteria</taxon>
        <taxon>Bacillati</taxon>
        <taxon>Actinomycetota</taxon>
        <taxon>Actinomycetes</taxon>
        <taxon>Pseudonocardiales</taxon>
        <taxon>Pseudonocardiaceae</taxon>
        <taxon>Amycolatopsis</taxon>
    </lineage>
</organism>
<name>A0ABP9Q937_9PSEU</name>
<evidence type="ECO:0000313" key="2">
    <source>
        <dbReference type="EMBL" id="GAA5158890.1"/>
    </source>
</evidence>
<accession>A0ABP9Q937</accession>
<dbReference type="Proteomes" id="UP001500192">
    <property type="component" value="Unassembled WGS sequence"/>
</dbReference>
<reference evidence="3" key="1">
    <citation type="journal article" date="2019" name="Int. J. Syst. Evol. Microbiol.">
        <title>The Global Catalogue of Microorganisms (GCM) 10K type strain sequencing project: providing services to taxonomists for standard genome sequencing and annotation.</title>
        <authorList>
            <consortium name="The Broad Institute Genomics Platform"/>
            <consortium name="The Broad Institute Genome Sequencing Center for Infectious Disease"/>
            <person name="Wu L."/>
            <person name="Ma J."/>
        </authorList>
    </citation>
    <scope>NUCLEOTIDE SEQUENCE [LARGE SCALE GENOMIC DNA]</scope>
    <source>
        <strain evidence="3">JCM 18054</strain>
    </source>
</reference>
<feature type="region of interest" description="Disordered" evidence="1">
    <location>
        <begin position="76"/>
        <end position="99"/>
    </location>
</feature>
<comment type="caution">
    <text evidence="2">The sequence shown here is derived from an EMBL/GenBank/DDBJ whole genome shotgun (WGS) entry which is preliminary data.</text>
</comment>
<gene>
    <name evidence="2" type="ORF">GCM10023214_20620</name>
</gene>
<keyword evidence="3" id="KW-1185">Reference proteome</keyword>
<sequence>MIARRLEWGARGSGGRRSCAGEGVLGRELLGIGASDGGLPGDWGDWCGLLGVAGVAGMGPGGWPGCVGEGCGARMNGRGYRGDRRERRRAAGSLASGGE</sequence>
<protein>
    <submittedName>
        <fullName evidence="2">Uncharacterized protein</fullName>
    </submittedName>
</protein>
<evidence type="ECO:0000313" key="3">
    <source>
        <dbReference type="Proteomes" id="UP001500192"/>
    </source>
</evidence>